<proteinExistence type="predicted"/>
<dbReference type="OrthoDB" id="4311033at2"/>
<dbReference type="Proteomes" id="UP000198420">
    <property type="component" value="Unassembled WGS sequence"/>
</dbReference>
<sequence>MAGVLLLSAADVRAVFDLPAAIASQREAFGALGREAGAGTLVELCPCRPAEYTGRSIERT</sequence>
<accession>A0A239E2E3</accession>
<keyword evidence="2" id="KW-1185">Reference proteome</keyword>
<organism evidence="1 2">
    <name type="scientific">Actinomadura mexicana</name>
    <dbReference type="NCBI Taxonomy" id="134959"/>
    <lineage>
        <taxon>Bacteria</taxon>
        <taxon>Bacillati</taxon>
        <taxon>Actinomycetota</taxon>
        <taxon>Actinomycetes</taxon>
        <taxon>Streptosporangiales</taxon>
        <taxon>Thermomonosporaceae</taxon>
        <taxon>Actinomadura</taxon>
    </lineage>
</organism>
<evidence type="ECO:0000313" key="1">
    <source>
        <dbReference type="EMBL" id="SNS38143.1"/>
    </source>
</evidence>
<gene>
    <name evidence="1" type="ORF">SAMN06265355_11634</name>
</gene>
<dbReference type="EMBL" id="FZNP01000016">
    <property type="protein sequence ID" value="SNS38143.1"/>
    <property type="molecule type" value="Genomic_DNA"/>
</dbReference>
<name>A0A239E2E3_9ACTN</name>
<dbReference type="RefSeq" id="WP_089315604.1">
    <property type="nucleotide sequence ID" value="NZ_FZNP01000016.1"/>
</dbReference>
<protein>
    <submittedName>
        <fullName evidence="1">Uncharacterized protein</fullName>
    </submittedName>
</protein>
<dbReference type="AlphaFoldDB" id="A0A239E2E3"/>
<reference evidence="2" key="1">
    <citation type="submission" date="2017-06" db="EMBL/GenBank/DDBJ databases">
        <authorList>
            <person name="Varghese N."/>
            <person name="Submissions S."/>
        </authorList>
    </citation>
    <scope>NUCLEOTIDE SEQUENCE [LARGE SCALE GENOMIC DNA]</scope>
    <source>
        <strain evidence="2">DSM 44485</strain>
    </source>
</reference>
<evidence type="ECO:0000313" key="2">
    <source>
        <dbReference type="Proteomes" id="UP000198420"/>
    </source>
</evidence>